<evidence type="ECO:0000313" key="2">
    <source>
        <dbReference type="EMBL" id="GHE40193.1"/>
    </source>
</evidence>
<evidence type="ECO:0000256" key="1">
    <source>
        <dbReference type="SAM" id="Phobius"/>
    </source>
</evidence>
<name>A0ABQ3HZQ7_9SPHI</name>
<protein>
    <recommendedName>
        <fullName evidence="4">DUF4129 domain-containing protein</fullName>
    </recommendedName>
</protein>
<accession>A0ABQ3HZQ7</accession>
<dbReference type="EMBL" id="BNAF01000009">
    <property type="protein sequence ID" value="GHE40193.1"/>
    <property type="molecule type" value="Genomic_DNA"/>
</dbReference>
<dbReference type="Proteomes" id="UP000620550">
    <property type="component" value="Unassembled WGS sequence"/>
</dbReference>
<reference evidence="3" key="1">
    <citation type="journal article" date="2019" name="Int. J. Syst. Evol. Microbiol.">
        <title>The Global Catalogue of Microorganisms (GCM) 10K type strain sequencing project: providing services to taxonomists for standard genome sequencing and annotation.</title>
        <authorList>
            <consortium name="The Broad Institute Genomics Platform"/>
            <consortium name="The Broad Institute Genome Sequencing Center for Infectious Disease"/>
            <person name="Wu L."/>
            <person name="Ma J."/>
        </authorList>
    </citation>
    <scope>NUCLEOTIDE SEQUENCE [LARGE SCALE GENOMIC DNA]</scope>
    <source>
        <strain evidence="3">CGMCC 1.12966</strain>
    </source>
</reference>
<proteinExistence type="predicted"/>
<keyword evidence="1" id="KW-0812">Transmembrane</keyword>
<feature type="transmembrane region" description="Helical" evidence="1">
    <location>
        <begin position="83"/>
        <end position="101"/>
    </location>
</feature>
<keyword evidence="1" id="KW-1133">Transmembrane helix</keyword>
<evidence type="ECO:0000313" key="3">
    <source>
        <dbReference type="Proteomes" id="UP000620550"/>
    </source>
</evidence>
<organism evidence="2 3">
    <name type="scientific">Sphingobacterium griseoflavum</name>
    <dbReference type="NCBI Taxonomy" id="1474952"/>
    <lineage>
        <taxon>Bacteria</taxon>
        <taxon>Pseudomonadati</taxon>
        <taxon>Bacteroidota</taxon>
        <taxon>Sphingobacteriia</taxon>
        <taxon>Sphingobacteriales</taxon>
        <taxon>Sphingobacteriaceae</taxon>
        <taxon>Sphingobacterium</taxon>
    </lineage>
</organism>
<keyword evidence="1" id="KW-0472">Membrane</keyword>
<gene>
    <name evidence="2" type="ORF">GCM10017764_24230</name>
</gene>
<evidence type="ECO:0008006" key="4">
    <source>
        <dbReference type="Google" id="ProtNLM"/>
    </source>
</evidence>
<keyword evidence="3" id="KW-1185">Reference proteome</keyword>
<comment type="caution">
    <text evidence="2">The sequence shown here is derived from an EMBL/GenBank/DDBJ whole genome shotgun (WGS) entry which is preliminary data.</text>
</comment>
<sequence>MAEEKADDFLAEGYYDHVPLFTEIPDVDTTIFDRLSTAYQGEEFDYEHVREQRIGFFKKVFDRIGRWLGGLFPDGNYFKFSDLVYKILASLALVVLVWIIYRTIVSRQRLLSPDEEERAEADEIKFVERNLMDVDLPSYIAQAEKDQDFVKAIRYLNLLNIQLLARKGWIDWKHAKSHVELIAELTDETLKKEFAGTVHIFNRVWYGNTAIDAAQYGAFSSYFVNFQSKWA</sequence>